<accession>A0A382HXK1</accession>
<proteinExistence type="predicted"/>
<sequence length="398" mass="46669">MNSILTFDNKGYIKAHSNGRNGHTVKSSIMELLQNADDANPSNIMMKYREKGNLFIIADNGIGMPIDKLESMSVLYRHDKNNPNKHGKFGIGAKEAFLTLGGRWRVLTKEQNSSDISKLEWNSDSLIKWSNNELEYGKYVSTSDNASENLRKFYFKTMKKLNTNLKPKEIHGTVVVGEMGEFNDDEKNELIEQLKDIIRNITIKHQKNIPKISYDIDLFDDYLNSLIEIEPLDWLNYNNIDDTNKIRFNLGIISGKNRRVYYNYYISNDDIIYKFSKNNFLGFARKDKLKDIDNNFIQVSITMLDENMIKEQERELRTERQKLCGILVNRNNHYLYTDVLEWKLKNISTNFRCELKYDNSIIDDIFKVKMNKSNFSYSHVDKTLKKLMEYIIQNITKS</sequence>
<dbReference type="EMBL" id="UINC01063920">
    <property type="protein sequence ID" value="SVB92056.1"/>
    <property type="molecule type" value="Genomic_DNA"/>
</dbReference>
<feature type="non-terminal residue" evidence="1">
    <location>
        <position position="398"/>
    </location>
</feature>
<name>A0A382HXK1_9ZZZZ</name>
<gene>
    <name evidence="1" type="ORF">METZ01_LOCUS244910</name>
</gene>
<protein>
    <recommendedName>
        <fullName evidence="2">Histidine kinase/HSP90-like ATPase domain-containing protein</fullName>
    </recommendedName>
</protein>
<evidence type="ECO:0000313" key="1">
    <source>
        <dbReference type="EMBL" id="SVB92056.1"/>
    </source>
</evidence>
<organism evidence="1">
    <name type="scientific">marine metagenome</name>
    <dbReference type="NCBI Taxonomy" id="408172"/>
    <lineage>
        <taxon>unclassified sequences</taxon>
        <taxon>metagenomes</taxon>
        <taxon>ecological metagenomes</taxon>
    </lineage>
</organism>
<evidence type="ECO:0008006" key="2">
    <source>
        <dbReference type="Google" id="ProtNLM"/>
    </source>
</evidence>
<dbReference type="Gene3D" id="3.30.565.10">
    <property type="entry name" value="Histidine kinase-like ATPase, C-terminal domain"/>
    <property type="match status" value="1"/>
</dbReference>
<reference evidence="1" key="1">
    <citation type="submission" date="2018-05" db="EMBL/GenBank/DDBJ databases">
        <authorList>
            <person name="Lanie J.A."/>
            <person name="Ng W.-L."/>
            <person name="Kazmierczak K.M."/>
            <person name="Andrzejewski T.M."/>
            <person name="Davidsen T.M."/>
            <person name="Wayne K.J."/>
            <person name="Tettelin H."/>
            <person name="Glass J.I."/>
            <person name="Rusch D."/>
            <person name="Podicherti R."/>
            <person name="Tsui H.-C.T."/>
            <person name="Winkler M.E."/>
        </authorList>
    </citation>
    <scope>NUCLEOTIDE SEQUENCE</scope>
</reference>
<dbReference type="AlphaFoldDB" id="A0A382HXK1"/>
<dbReference type="SUPFAM" id="SSF55874">
    <property type="entry name" value="ATPase domain of HSP90 chaperone/DNA topoisomerase II/histidine kinase"/>
    <property type="match status" value="1"/>
</dbReference>
<dbReference type="InterPro" id="IPR036890">
    <property type="entry name" value="HATPase_C_sf"/>
</dbReference>
<dbReference type="Pfam" id="PF13589">
    <property type="entry name" value="HATPase_c_3"/>
    <property type="match status" value="1"/>
</dbReference>